<dbReference type="AlphaFoldDB" id="A0A0J9SKP5"/>
<protein>
    <submittedName>
        <fullName evidence="3">Uncharacterized protein</fullName>
    </submittedName>
</protein>
<keyword evidence="2" id="KW-0812">Transmembrane</keyword>
<gene>
    <name evidence="3" type="ORF">PVBG_05196</name>
</gene>
<accession>A0A0J9SKP5</accession>
<evidence type="ECO:0000313" key="3">
    <source>
        <dbReference type="EMBL" id="KMZ83226.1"/>
    </source>
</evidence>
<evidence type="ECO:0000256" key="1">
    <source>
        <dbReference type="SAM" id="MobiDB-lite"/>
    </source>
</evidence>
<evidence type="ECO:0000256" key="2">
    <source>
        <dbReference type="SAM" id="Phobius"/>
    </source>
</evidence>
<dbReference type="EMBL" id="KQ234946">
    <property type="protein sequence ID" value="KMZ83226.1"/>
    <property type="molecule type" value="Genomic_DNA"/>
</dbReference>
<keyword evidence="2" id="KW-1133">Transmembrane helix</keyword>
<reference evidence="3 4" key="1">
    <citation type="submission" date="2011-08" db="EMBL/GenBank/DDBJ databases">
        <title>The Genome Sequence of Plasmodium vivax Brazil I.</title>
        <authorList>
            <consortium name="The Broad Institute Genome Sequencing Platform"/>
            <consortium name="The Broad Institute Genome Sequencing Center for Infectious Disease"/>
            <person name="Neafsey D."/>
            <person name="Carlton J."/>
            <person name="Barnwell J."/>
            <person name="Collins W."/>
            <person name="Escalante A."/>
            <person name="Mullikin J."/>
            <person name="Saul A."/>
            <person name="Guigo R."/>
            <person name="Camara F."/>
            <person name="Young S.K."/>
            <person name="Zeng Q."/>
            <person name="Gargeya S."/>
            <person name="Fitzgerald M."/>
            <person name="Haas B."/>
            <person name="Abouelleil A."/>
            <person name="Alvarado L."/>
            <person name="Arachchi H.M."/>
            <person name="Berlin A."/>
            <person name="Brown A."/>
            <person name="Chapman S.B."/>
            <person name="Chen Z."/>
            <person name="Dunbar C."/>
            <person name="Freedman E."/>
            <person name="Gearin G."/>
            <person name="Gellesch M."/>
            <person name="Goldberg J."/>
            <person name="Griggs A."/>
            <person name="Gujja S."/>
            <person name="Heiman D."/>
            <person name="Howarth C."/>
            <person name="Larson L."/>
            <person name="Lui A."/>
            <person name="MacDonald P.J.P."/>
            <person name="Montmayeur A."/>
            <person name="Murphy C."/>
            <person name="Neiman D."/>
            <person name="Pearson M."/>
            <person name="Priest M."/>
            <person name="Roberts A."/>
            <person name="Saif S."/>
            <person name="Shea T."/>
            <person name="Shenoy N."/>
            <person name="Sisk P."/>
            <person name="Stolte C."/>
            <person name="Sykes S."/>
            <person name="Wortman J."/>
            <person name="Nusbaum C."/>
            <person name="Birren B."/>
        </authorList>
    </citation>
    <scope>NUCLEOTIDE SEQUENCE [LARGE SCALE GENOMIC DNA]</scope>
    <source>
        <strain evidence="3 4">Brazil I</strain>
    </source>
</reference>
<dbReference type="Proteomes" id="UP000053327">
    <property type="component" value="Unassembled WGS sequence"/>
</dbReference>
<organism evidence="3 4">
    <name type="scientific">Plasmodium vivax (strain Brazil I)</name>
    <dbReference type="NCBI Taxonomy" id="1033975"/>
    <lineage>
        <taxon>Eukaryota</taxon>
        <taxon>Sar</taxon>
        <taxon>Alveolata</taxon>
        <taxon>Apicomplexa</taxon>
        <taxon>Aconoidasida</taxon>
        <taxon>Haemosporida</taxon>
        <taxon>Plasmodiidae</taxon>
        <taxon>Plasmodium</taxon>
        <taxon>Plasmodium (Plasmodium)</taxon>
    </lineage>
</organism>
<feature type="region of interest" description="Disordered" evidence="1">
    <location>
        <begin position="210"/>
        <end position="238"/>
    </location>
</feature>
<keyword evidence="2" id="KW-0472">Membrane</keyword>
<sequence length="271" mass="31362">MRKLGNYTNEQNNFCMKLVRNFGHHSNNHKFLHYNREWCYDLNNWIYNSMIKHKIPKNIITECFGEYNFHMKGIGKDPRCIDYSYDKIYDDTINIIILKIFETNMGIVKNIISGNVSFNIPLQKYVCECVKIYKEMRSRYCPNSDIHYENGEGTCNLLNTLKQTYMSFIYNQPHKNYKIPSLDNIEADYFAKCVPQELKQLVSATSSGTETLDSSLVSDDYGNPRKYPSQEALNKENQKNTLSSTVSTAFGTVAGASSVLALLYKVNMKFI</sequence>
<name>A0A0J9SKP5_PLAV1</name>
<feature type="transmembrane region" description="Helical" evidence="2">
    <location>
        <begin position="242"/>
        <end position="264"/>
    </location>
</feature>
<evidence type="ECO:0000313" key="4">
    <source>
        <dbReference type="Proteomes" id="UP000053327"/>
    </source>
</evidence>
<proteinExistence type="predicted"/>